<evidence type="ECO:0000313" key="2">
    <source>
        <dbReference type="Proteomes" id="UP000002208"/>
    </source>
</evidence>
<organism evidence="1 2">
    <name type="scientific">Deinococcus deserti (strain DSM 17065 / CIP 109153 / LMG 22923 / VCD115)</name>
    <dbReference type="NCBI Taxonomy" id="546414"/>
    <lineage>
        <taxon>Bacteria</taxon>
        <taxon>Thermotogati</taxon>
        <taxon>Deinococcota</taxon>
        <taxon>Deinococci</taxon>
        <taxon>Deinococcales</taxon>
        <taxon>Deinococcaceae</taxon>
        <taxon>Deinococcus</taxon>
    </lineage>
</organism>
<keyword evidence="2" id="KW-1185">Reference proteome</keyword>
<evidence type="ECO:0000313" key="1">
    <source>
        <dbReference type="EMBL" id="ACO46090.1"/>
    </source>
</evidence>
<accession>C1CV73</accession>
<dbReference type="PaxDb" id="546414-Deide_11810"/>
<dbReference type="EMBL" id="CP001114">
    <property type="protein sequence ID" value="ACO46090.1"/>
    <property type="molecule type" value="Genomic_DNA"/>
</dbReference>
<sequence>MIAWIDLYIEGDPHPRRFDTLLTLGDYLRRIERLPDEAVSALLQHGEVAPPTARRGYRLGPLSQP</sequence>
<name>C1CV73_DEIDV</name>
<gene>
    <name evidence="1" type="ordered locus">Deide_11810</name>
</gene>
<dbReference type="OrthoDB" id="71938at2"/>
<dbReference type="STRING" id="546414.Deide_11810"/>
<dbReference type="KEGG" id="ddr:Deide_11810"/>
<dbReference type="Proteomes" id="UP000002208">
    <property type="component" value="Chromosome"/>
</dbReference>
<dbReference type="RefSeq" id="WP_012693213.1">
    <property type="nucleotide sequence ID" value="NC_012526.1"/>
</dbReference>
<proteinExistence type="predicted"/>
<dbReference type="HOGENOM" id="CLU_192809_0_0_0"/>
<protein>
    <submittedName>
        <fullName evidence="1">Uncharacterized protein</fullName>
    </submittedName>
</protein>
<dbReference type="AlphaFoldDB" id="C1CV73"/>
<reference evidence="1 2" key="1">
    <citation type="journal article" date="2009" name="PLoS Genet.">
        <title>Alliance of proteomics and genomics to unravel the specificities of Sahara bacterium Deinococcus deserti.</title>
        <authorList>
            <person name="de Groot A."/>
            <person name="Dulermo R."/>
            <person name="Ortet P."/>
            <person name="Blanchard L."/>
            <person name="Guerin P."/>
            <person name="Fernandez B."/>
            <person name="Vacherie B."/>
            <person name="Dossat C."/>
            <person name="Jolivet E."/>
            <person name="Siguier P."/>
            <person name="Chandler M."/>
            <person name="Barakat M."/>
            <person name="Dedieu A."/>
            <person name="Barbe V."/>
            <person name="Heulin T."/>
            <person name="Sommer S."/>
            <person name="Achouak W."/>
            <person name="Armengaud J."/>
        </authorList>
    </citation>
    <scope>NUCLEOTIDE SEQUENCE [LARGE SCALE GENOMIC DNA]</scope>
    <source>
        <strain evidence="2">DSM 17065 / CIP 109153 / LMG 22923 / VCD115</strain>
    </source>
</reference>